<keyword evidence="6" id="KW-0804">Transcription</keyword>
<dbReference type="PROSITE" id="PS51391">
    <property type="entry name" value="CID"/>
    <property type="match status" value="1"/>
</dbReference>
<dbReference type="GO" id="GO:0005634">
    <property type="term" value="C:nucleus"/>
    <property type="evidence" value="ECO:0007669"/>
    <property type="project" value="UniProtKB-SubCell"/>
</dbReference>
<feature type="region of interest" description="Disordered" evidence="8">
    <location>
        <begin position="48"/>
        <end position="72"/>
    </location>
</feature>
<evidence type="ECO:0000256" key="6">
    <source>
        <dbReference type="ARBA" id="ARBA00023163"/>
    </source>
</evidence>
<comment type="caution">
    <text evidence="10">The sequence shown here is derived from an EMBL/GenBank/DDBJ whole genome shotgun (WGS) entry which is preliminary data.</text>
</comment>
<gene>
    <name evidence="10" type="ORF">Gogos_014693</name>
</gene>
<dbReference type="EMBL" id="JABEZY010000007">
    <property type="protein sequence ID" value="MBA0741549.1"/>
    <property type="molecule type" value="Genomic_DNA"/>
</dbReference>
<dbReference type="OrthoDB" id="62853at2759"/>
<accession>A0A7J9BZB4</accession>
<evidence type="ECO:0000259" key="9">
    <source>
        <dbReference type="PROSITE" id="PS51391"/>
    </source>
</evidence>
<sequence>AFCNPADVEAFTEEKKQSLLTKRQGKGADFVRAVQEIIDSYEKSKKQDQVDNYNSADGVTQANCGNSGDSSVSKDLTDTCEATEIALADARIDALHEKESVSEQPLDTLLVKEEPILTTYSSRKRSGSVRCQKSIGQQKASPVLRGRSSTMVESSRFQNFMMSSNDGRCVSNVSTNVIQNGSQRRKKQIRKSTDASECDDVDLPVLMLNGRIDENGSDIATVDSDAGSFNDGSSVDCSCKPEHSGTVVECLEGDAELSNGLDFQIKALVIKRKRKPFRKLVNIDPAEPLAEADLSLGISNTRQNLQNTCDNLNERYSKDDGDEHLPLLKRARVRMGKLLAADEFVRSSPMEEKPISEGTVNLLHLQQMSPSSSDNDSPTERDSLLLKGALINVSPSKGDSEVQGSRPESLKVLRNQLGCLAGGEAALPPSKRLHRALEAMSANAADEDQAIAELSATMKTLDDESHDSLLSSHVTVEDKEANVLEQHGRDLIANSDSGMFFVSNSMPSDKFVESSVEPLVCCQPVKSPKNQKHVLHEDVFVEPMNHVSCNTHKSQCLDHSSPNPEKSQTSFRSNCGSLYQKFPSNDDLDAEPAGLSNFGAENPDEQFNTSEHADMSSDPVTVTGKTCKVFPQDGSKIEPLKSQINDSSLVNSMHEVEEEFQPEMRQKTTSSLNLDDNSDKDVAGAQLSPCSADGVDSPARVSPSNASLCHVSTSESASIVHSNGYCSPNVRLCPNKVLCVSNADDEAKADSVTFERPKSVSKCSNYTDAQAVLSSFENMLVILTRTKESIARATRIAIDCAKFGVSANKVVEIIARNLERESSLHKRVDLFFLVDSITQCSRGLKGDVGDIYPSAIQAALPRLLNAAAPPGPNAQENRRQCLKVLRLWMERRILPESVVRRHIRELDSLSVSSSGGVFSRRSARTERALDDPIRDMEGMLVDEYGSNSSFQLPGFCMPRMLNEEDEGSDSDGESFEAVTPEHYSGGPEEQEANRASEKRRHILEDVDGELEMEDVAPEIEMSSTSCAVGINTAQTLQEHCDQHFPLPFAPPLPH</sequence>
<keyword evidence="7" id="KW-0539">Nucleus</keyword>
<feature type="region of interest" description="Disordered" evidence="8">
    <location>
        <begin position="128"/>
        <end position="148"/>
    </location>
</feature>
<evidence type="ECO:0000256" key="8">
    <source>
        <dbReference type="SAM" id="MobiDB-lite"/>
    </source>
</evidence>
<keyword evidence="4" id="KW-0805">Transcription regulation</keyword>
<feature type="non-terminal residue" evidence="10">
    <location>
        <position position="1"/>
    </location>
</feature>
<feature type="region of interest" description="Disordered" evidence="8">
    <location>
        <begin position="551"/>
        <end position="619"/>
    </location>
</feature>
<organism evidence="10 11">
    <name type="scientific">Gossypium gossypioides</name>
    <name type="common">Mexican cotton</name>
    <name type="synonym">Selera gossypioides</name>
    <dbReference type="NCBI Taxonomy" id="34282"/>
    <lineage>
        <taxon>Eukaryota</taxon>
        <taxon>Viridiplantae</taxon>
        <taxon>Streptophyta</taxon>
        <taxon>Embryophyta</taxon>
        <taxon>Tracheophyta</taxon>
        <taxon>Spermatophyta</taxon>
        <taxon>Magnoliopsida</taxon>
        <taxon>eudicotyledons</taxon>
        <taxon>Gunneridae</taxon>
        <taxon>Pentapetalae</taxon>
        <taxon>rosids</taxon>
        <taxon>malvids</taxon>
        <taxon>Malvales</taxon>
        <taxon>Malvaceae</taxon>
        <taxon>Malvoideae</taxon>
        <taxon>Gossypium</taxon>
    </lineage>
</organism>
<evidence type="ECO:0000313" key="11">
    <source>
        <dbReference type="Proteomes" id="UP000593579"/>
    </source>
</evidence>
<dbReference type="FunFam" id="1.25.40.90:FF:000037">
    <property type="entry name" value="Enhancer of ag-4 2"/>
    <property type="match status" value="1"/>
</dbReference>
<evidence type="ECO:0000256" key="3">
    <source>
        <dbReference type="ARBA" id="ARBA00022664"/>
    </source>
</evidence>
<evidence type="ECO:0000256" key="7">
    <source>
        <dbReference type="ARBA" id="ARBA00023242"/>
    </source>
</evidence>
<keyword evidence="11" id="KW-1185">Reference proteome</keyword>
<proteinExistence type="predicted"/>
<feature type="domain" description="CID" evidence="9">
    <location>
        <begin position="768"/>
        <end position="910"/>
    </location>
</feature>
<dbReference type="PANTHER" id="PTHR12550">
    <property type="entry name" value="HEPATOMA-DERIVED GROWTH FACTOR-RELATED"/>
    <property type="match status" value="1"/>
</dbReference>
<dbReference type="AlphaFoldDB" id="A0A7J9BZB4"/>
<dbReference type="PANTHER" id="PTHR12550:SF49">
    <property type="entry name" value="PROTEIN HUA2-LIKE 2-RELATED"/>
    <property type="match status" value="1"/>
</dbReference>
<evidence type="ECO:0000313" key="10">
    <source>
        <dbReference type="EMBL" id="MBA0741549.1"/>
    </source>
</evidence>
<protein>
    <recommendedName>
        <fullName evidence="9">CID domain-containing protein</fullName>
    </recommendedName>
</protein>
<dbReference type="GO" id="GO:0009908">
    <property type="term" value="P:flower development"/>
    <property type="evidence" value="ECO:0007669"/>
    <property type="project" value="UniProtKB-KW"/>
</dbReference>
<dbReference type="Gene3D" id="1.25.40.90">
    <property type="match status" value="1"/>
</dbReference>
<dbReference type="InterPro" id="IPR008942">
    <property type="entry name" value="ENTH_VHS"/>
</dbReference>
<feature type="compositionally biased region" description="Polar residues" evidence="8">
    <location>
        <begin position="551"/>
        <end position="577"/>
    </location>
</feature>
<keyword evidence="2" id="KW-0217">Developmental protein</keyword>
<evidence type="ECO:0000256" key="4">
    <source>
        <dbReference type="ARBA" id="ARBA00023015"/>
    </source>
</evidence>
<evidence type="ECO:0000256" key="2">
    <source>
        <dbReference type="ARBA" id="ARBA00022473"/>
    </source>
</evidence>
<feature type="non-terminal residue" evidence="10">
    <location>
        <position position="1054"/>
    </location>
</feature>
<feature type="region of interest" description="Disordered" evidence="8">
    <location>
        <begin position="962"/>
        <end position="1000"/>
    </location>
</feature>
<comment type="subcellular location">
    <subcellularLocation>
        <location evidence="1">Nucleus</location>
    </subcellularLocation>
</comment>
<dbReference type="SMART" id="SM00582">
    <property type="entry name" value="RPR"/>
    <property type="match status" value="1"/>
</dbReference>
<dbReference type="Pfam" id="PF04818">
    <property type="entry name" value="CID"/>
    <property type="match status" value="1"/>
</dbReference>
<evidence type="ECO:0000256" key="5">
    <source>
        <dbReference type="ARBA" id="ARBA00023089"/>
    </source>
</evidence>
<dbReference type="GO" id="GO:0006397">
    <property type="term" value="P:mRNA processing"/>
    <property type="evidence" value="ECO:0007669"/>
    <property type="project" value="UniProtKB-KW"/>
</dbReference>
<feature type="region of interest" description="Disordered" evidence="8">
    <location>
        <begin position="660"/>
        <end position="697"/>
    </location>
</feature>
<feature type="compositionally biased region" description="Acidic residues" evidence="8">
    <location>
        <begin position="963"/>
        <end position="974"/>
    </location>
</feature>
<dbReference type="Proteomes" id="UP000593579">
    <property type="component" value="Unassembled WGS sequence"/>
</dbReference>
<feature type="compositionally biased region" description="Polar residues" evidence="8">
    <location>
        <begin position="50"/>
        <end position="72"/>
    </location>
</feature>
<name>A0A7J9BZB4_GOSGO</name>
<keyword evidence="5" id="KW-0287">Flowering</keyword>
<feature type="compositionally biased region" description="Polar residues" evidence="8">
    <location>
        <begin position="129"/>
        <end position="140"/>
    </location>
</feature>
<reference evidence="10 11" key="1">
    <citation type="journal article" date="2019" name="Genome Biol. Evol.">
        <title>Insights into the evolution of the New World diploid cottons (Gossypium, subgenus Houzingenia) based on genome sequencing.</title>
        <authorList>
            <person name="Grover C.E."/>
            <person name="Arick M.A. 2nd"/>
            <person name="Thrash A."/>
            <person name="Conover J.L."/>
            <person name="Sanders W.S."/>
            <person name="Peterson D.G."/>
            <person name="Frelichowski J.E."/>
            <person name="Scheffler J.A."/>
            <person name="Scheffler B.E."/>
            <person name="Wendel J.F."/>
        </authorList>
    </citation>
    <scope>NUCLEOTIDE SEQUENCE [LARGE SCALE GENOMIC DNA]</scope>
    <source>
        <strain evidence="10">5</strain>
        <tissue evidence="10">Leaf</tissue>
    </source>
</reference>
<dbReference type="InterPro" id="IPR006569">
    <property type="entry name" value="CID_dom"/>
</dbReference>
<keyword evidence="3" id="KW-0507">mRNA processing</keyword>
<evidence type="ECO:0000256" key="1">
    <source>
        <dbReference type="ARBA" id="ARBA00004123"/>
    </source>
</evidence>